<comment type="caution">
    <text evidence="1">The sequence shown here is derived from an EMBL/GenBank/DDBJ whole genome shotgun (WGS) entry which is preliminary data.</text>
</comment>
<evidence type="ECO:0000313" key="1">
    <source>
        <dbReference type="EMBL" id="PUD99504.1"/>
    </source>
</evidence>
<name>A0A6N4DRB6_9GAMM</name>
<dbReference type="EMBL" id="PQCO01000256">
    <property type="protein sequence ID" value="PUD99504.1"/>
    <property type="molecule type" value="Genomic_DNA"/>
</dbReference>
<organism evidence="1 2">
    <name type="scientific">Candidatus Sedimenticola endophacoides</name>
    <dbReference type="NCBI Taxonomy" id="2548426"/>
    <lineage>
        <taxon>Bacteria</taxon>
        <taxon>Pseudomonadati</taxon>
        <taxon>Pseudomonadota</taxon>
        <taxon>Gammaproteobacteria</taxon>
        <taxon>Chromatiales</taxon>
        <taxon>Sedimenticolaceae</taxon>
        <taxon>Sedimenticola</taxon>
    </lineage>
</organism>
<accession>A0A6N4DRB6</accession>
<protein>
    <submittedName>
        <fullName evidence="1">Uncharacterized protein</fullName>
    </submittedName>
</protein>
<proteinExistence type="predicted"/>
<dbReference type="Proteomes" id="UP000250928">
    <property type="component" value="Unassembled WGS sequence"/>
</dbReference>
<gene>
    <name evidence="1" type="ORF">C3L24_10825</name>
</gene>
<reference evidence="1 2" key="1">
    <citation type="submission" date="2018-01" db="EMBL/GenBank/DDBJ databases">
        <title>Novel co-symbiosis in the lucinid bivalve Phacoides pectinatus.</title>
        <authorList>
            <person name="Lim S.J."/>
            <person name="Davis B.G."/>
            <person name="Gill D.E."/>
            <person name="Engel A.S."/>
            <person name="Anderson L.C."/>
            <person name="Campbell B.J."/>
        </authorList>
    </citation>
    <scope>NUCLEOTIDE SEQUENCE [LARGE SCALE GENOMIC DNA]</scope>
    <source>
        <strain evidence="1">N3_P5</strain>
    </source>
</reference>
<sequence length="75" mass="8434">MAKILWFLGSKRGLASAYWCAGLLQGVVHLVQFEFASVERRIKYRQPSLTSLCVATLRSLGGRALVRMVPRLNEL</sequence>
<evidence type="ECO:0000313" key="2">
    <source>
        <dbReference type="Proteomes" id="UP000250928"/>
    </source>
</evidence>
<dbReference type="AlphaFoldDB" id="A0A6N4DRB6"/>